<dbReference type="NCBIfam" id="NF010337">
    <property type="entry name" value="PRK13766.1"/>
    <property type="match status" value="1"/>
</dbReference>
<dbReference type="InterPro" id="IPR011335">
    <property type="entry name" value="Restrct_endonuc-II-like"/>
</dbReference>
<dbReference type="InterPro" id="IPR001650">
    <property type="entry name" value="Helicase_C-like"/>
</dbReference>
<dbReference type="AlphaFoldDB" id="A0A166DHS7"/>
<keyword evidence="8" id="KW-1185">Reference proteome</keyword>
<dbReference type="CDD" id="cd12089">
    <property type="entry name" value="Hef_ID"/>
    <property type="match status" value="1"/>
</dbReference>
<evidence type="ECO:0000313" key="7">
    <source>
        <dbReference type="EMBL" id="KZX15615.1"/>
    </source>
</evidence>
<dbReference type="SMART" id="SM00487">
    <property type="entry name" value="DEXDc"/>
    <property type="match status" value="1"/>
</dbReference>
<dbReference type="Gene3D" id="3.40.50.10130">
    <property type="match status" value="1"/>
</dbReference>
<dbReference type="PROSITE" id="PS51194">
    <property type="entry name" value="HELICASE_CTER"/>
    <property type="match status" value="1"/>
</dbReference>
<dbReference type="SMART" id="SM00278">
    <property type="entry name" value="HhH1"/>
    <property type="match status" value="2"/>
</dbReference>
<dbReference type="Pfam" id="PF00271">
    <property type="entry name" value="Helicase_C"/>
    <property type="match status" value="1"/>
</dbReference>
<dbReference type="GO" id="GO:0004518">
    <property type="term" value="F:nuclease activity"/>
    <property type="evidence" value="ECO:0007669"/>
    <property type="project" value="InterPro"/>
</dbReference>
<dbReference type="InterPro" id="IPR041755">
    <property type="entry name" value="Hef_ID"/>
</dbReference>
<dbReference type="Pfam" id="PF14520">
    <property type="entry name" value="HHH_5"/>
    <property type="match status" value="1"/>
</dbReference>
<keyword evidence="1" id="KW-0547">Nucleotide-binding</keyword>
<dbReference type="GO" id="GO:0005524">
    <property type="term" value="F:ATP binding"/>
    <property type="evidence" value="ECO:0007669"/>
    <property type="project" value="UniProtKB-KW"/>
</dbReference>
<dbReference type="Pfam" id="PF21210">
    <property type="entry name" value="RNA_helicase_helical"/>
    <property type="match status" value="1"/>
</dbReference>
<protein>
    <submittedName>
        <fullName evidence="7">ATP-dependent RNA helicase RhlE</fullName>
        <ecNumber evidence="7">3.6.4.13</ecNumber>
    </submittedName>
</protein>
<dbReference type="Gene3D" id="1.10.150.20">
    <property type="entry name" value="5' to 3' exonuclease, C-terminal subdomain"/>
    <property type="match status" value="1"/>
</dbReference>
<keyword evidence="3 7" id="KW-0347">Helicase</keyword>
<dbReference type="GO" id="GO:0003677">
    <property type="term" value="F:DNA binding"/>
    <property type="evidence" value="ECO:0007669"/>
    <property type="project" value="InterPro"/>
</dbReference>
<dbReference type="SUPFAM" id="SSF47781">
    <property type="entry name" value="RuvA domain 2-like"/>
    <property type="match status" value="1"/>
</dbReference>
<evidence type="ECO:0000256" key="3">
    <source>
        <dbReference type="ARBA" id="ARBA00022806"/>
    </source>
</evidence>
<evidence type="ECO:0000256" key="4">
    <source>
        <dbReference type="ARBA" id="ARBA00022840"/>
    </source>
</evidence>
<dbReference type="PANTHER" id="PTHR14025:SF20">
    <property type="entry name" value="FANCONI ANEMIA GROUP M PROTEIN"/>
    <property type="match status" value="1"/>
</dbReference>
<dbReference type="SUPFAM" id="SSF52980">
    <property type="entry name" value="Restriction endonuclease-like"/>
    <property type="match status" value="1"/>
</dbReference>
<dbReference type="OrthoDB" id="11644at2157"/>
<evidence type="ECO:0000256" key="1">
    <source>
        <dbReference type="ARBA" id="ARBA00022741"/>
    </source>
</evidence>
<keyword evidence="2 7" id="KW-0378">Hydrolase</keyword>
<comment type="caution">
    <text evidence="7">The sequence shown here is derived from an EMBL/GenBank/DDBJ whole genome shotgun (WGS) entry which is preliminary data.</text>
</comment>
<proteinExistence type="predicted"/>
<evidence type="ECO:0000259" key="6">
    <source>
        <dbReference type="PROSITE" id="PS51194"/>
    </source>
</evidence>
<dbReference type="SMART" id="SM00891">
    <property type="entry name" value="ERCC4"/>
    <property type="match status" value="1"/>
</dbReference>
<dbReference type="InterPro" id="IPR014001">
    <property type="entry name" value="Helicase_ATP-bd"/>
</dbReference>
<dbReference type="Pfam" id="PF00270">
    <property type="entry name" value="DEAD"/>
    <property type="match status" value="1"/>
</dbReference>
<organism evidence="7 8">
    <name type="scientific">Methanobrevibacter curvatus</name>
    <dbReference type="NCBI Taxonomy" id="49547"/>
    <lineage>
        <taxon>Archaea</taxon>
        <taxon>Methanobacteriati</taxon>
        <taxon>Methanobacteriota</taxon>
        <taxon>Methanomada group</taxon>
        <taxon>Methanobacteria</taxon>
        <taxon>Methanobacteriales</taxon>
        <taxon>Methanobacteriaceae</taxon>
        <taxon>Methanobrevibacter</taxon>
    </lineage>
</organism>
<dbReference type="InterPro" id="IPR006166">
    <property type="entry name" value="ERCC4_domain"/>
</dbReference>
<dbReference type="GO" id="GO:0006281">
    <property type="term" value="P:DNA repair"/>
    <property type="evidence" value="ECO:0007669"/>
    <property type="project" value="InterPro"/>
</dbReference>
<dbReference type="InterPro" id="IPR011545">
    <property type="entry name" value="DEAD/DEAH_box_helicase_dom"/>
</dbReference>
<dbReference type="InterPro" id="IPR027417">
    <property type="entry name" value="P-loop_NTPase"/>
</dbReference>
<feature type="domain" description="Helicase ATP-binding" evidence="5">
    <location>
        <begin position="25"/>
        <end position="190"/>
    </location>
</feature>
<evidence type="ECO:0000259" key="5">
    <source>
        <dbReference type="PROSITE" id="PS51192"/>
    </source>
</evidence>
<feature type="domain" description="Helicase C-terminal" evidence="6">
    <location>
        <begin position="380"/>
        <end position="537"/>
    </location>
</feature>
<dbReference type="GO" id="GO:0003724">
    <property type="term" value="F:RNA helicase activity"/>
    <property type="evidence" value="ECO:0007669"/>
    <property type="project" value="UniProtKB-EC"/>
</dbReference>
<gene>
    <name evidence="7" type="primary">rhlE</name>
    <name evidence="7" type="ORF">MBCUR_02490</name>
</gene>
<dbReference type="Proteomes" id="UP000077245">
    <property type="component" value="Unassembled WGS sequence"/>
</dbReference>
<dbReference type="PATRIC" id="fig|49547.3.peg.261"/>
<dbReference type="STRING" id="49547.MBCUR_02490"/>
<dbReference type="InterPro" id="IPR010994">
    <property type="entry name" value="RuvA_2-like"/>
</dbReference>
<dbReference type="GO" id="GO:0016787">
    <property type="term" value="F:hydrolase activity"/>
    <property type="evidence" value="ECO:0007669"/>
    <property type="project" value="UniProtKB-KW"/>
</dbReference>
<reference evidence="7 8" key="1">
    <citation type="submission" date="2016-04" db="EMBL/GenBank/DDBJ databases">
        <title>Genome sequence of Methanobrevibacter curvatus DSM 11111.</title>
        <authorList>
            <person name="Poehlein A."/>
            <person name="Seedorf H."/>
            <person name="Daniel R."/>
        </authorList>
    </citation>
    <scope>NUCLEOTIDE SEQUENCE [LARGE SCALE GENOMIC DNA]</scope>
    <source>
        <strain evidence="7 8">DSM 11111</strain>
    </source>
</reference>
<dbReference type="EMBL" id="LWMV01000032">
    <property type="protein sequence ID" value="KZX15615.1"/>
    <property type="molecule type" value="Genomic_DNA"/>
</dbReference>
<accession>A0A166DHS7</accession>
<dbReference type="CDD" id="cd20075">
    <property type="entry name" value="XPF_nuclease_XPF_arch"/>
    <property type="match status" value="1"/>
</dbReference>
<dbReference type="SMART" id="SM00490">
    <property type="entry name" value="HELICc"/>
    <property type="match status" value="1"/>
</dbReference>
<evidence type="ECO:0000313" key="8">
    <source>
        <dbReference type="Proteomes" id="UP000077245"/>
    </source>
</evidence>
<dbReference type="InterPro" id="IPR003583">
    <property type="entry name" value="Hlx-hairpin-Hlx_DNA-bd_motif"/>
</dbReference>
<name>A0A166DHS7_9EURY</name>
<dbReference type="RefSeq" id="WP_067089204.1">
    <property type="nucleotide sequence ID" value="NZ_LWMV01000032.1"/>
</dbReference>
<evidence type="ECO:0000256" key="2">
    <source>
        <dbReference type="ARBA" id="ARBA00022801"/>
    </source>
</evidence>
<dbReference type="EC" id="3.6.4.13" evidence="7"/>
<sequence>MVNYIKHPRIKENTAEKRLYQQVLAANVLKKGNTMIVAPTALGKTLIAILVAAERLKQMKDSKILILAPSKPLTLQHEESFRHFLNVPISSITGTVKVEDRKIIWEESQVICATPQTVESDLLNKRYSLENISLIVFDEAHHATGSYSYVYLAGRYIQENKSPLILGLTASPGFEKEKIQTVCENLFIEDIVIKTEEDSDVKPYFNPIEIDWIKVKMSKELEKIKESLDKSLKPRLKGLKSMNVIKSISVGKKEILNARTVVQRRIAHSSNPPKECFNAISIITSVINIQHALELLETQGIHTLVKYLNSLKQKNTKAAKGLLADTNFSKAVSLTERAYRNGFEHPKLRVLIEILKEELNITDDKQLKFNENKINKNETNQNEINKNETKQNKANKSRIIVFTQYRDTLEIIHEKCQKEKINSVEFFGQAAKNGKKGLKQKEQKEIIKDFKNGIYDVLISTSVAEEGIDIPSVDLVILYEPVPSEVRMIQRRGRTGRKALGKMKVLVTEKTRDEAYYYSSRYRENKMKDYLSKEDLDGIKLKPFENPEIKKDYEKKPNTIYDKINQELEENDKLDLKEQRVVVYADSRESSSKVLKSLDYLKVNIIIKSMTVADYQVSQDVAIERKTTKDFIDSIIDKRLFKQAKRMKEEFKKPIMILEGDDLYGGFLSPEAIRGSIASISLDYGISIIPSRNPEDTAALIRRMAIREQKNEKVEISIRTEKKPLNTIDQQHYIVESLPGIGPVNAKKLLESFSSIKNIINADKSQLMEVDGIGDKMADNIINVVESEYKKINRK</sequence>
<dbReference type="Gene3D" id="1.20.1320.20">
    <property type="entry name" value="hef helicase domain"/>
    <property type="match status" value="1"/>
</dbReference>
<dbReference type="SUPFAM" id="SSF52540">
    <property type="entry name" value="P-loop containing nucleoside triphosphate hydrolases"/>
    <property type="match status" value="1"/>
</dbReference>
<keyword evidence="4" id="KW-0067">ATP-binding</keyword>
<dbReference type="Pfam" id="PF02732">
    <property type="entry name" value="ERCC4"/>
    <property type="match status" value="1"/>
</dbReference>
<dbReference type="PROSITE" id="PS51192">
    <property type="entry name" value="HELICASE_ATP_BIND_1"/>
    <property type="match status" value="1"/>
</dbReference>
<dbReference type="GO" id="GO:0140097">
    <property type="term" value="F:catalytic activity, acting on DNA"/>
    <property type="evidence" value="ECO:0007669"/>
    <property type="project" value="UniProtKB-ARBA"/>
</dbReference>
<dbReference type="PANTHER" id="PTHR14025">
    <property type="entry name" value="FANCONI ANEMIA GROUP M FANCM FAMILY MEMBER"/>
    <property type="match status" value="1"/>
</dbReference>
<dbReference type="Gene3D" id="3.40.50.300">
    <property type="entry name" value="P-loop containing nucleotide triphosphate hydrolases"/>
    <property type="match status" value="2"/>
</dbReference>